<comment type="caution">
    <text evidence="1">The sequence shown here is derived from an EMBL/GenBank/DDBJ whole genome shotgun (WGS) entry which is preliminary data.</text>
</comment>
<proteinExistence type="predicted"/>
<reference evidence="2" key="1">
    <citation type="submission" date="2017-09" db="EMBL/GenBank/DDBJ databases">
        <title>Depth-based differentiation of microbial function through sediment-hosted aquifers and enrichment of novel symbionts in the deep terrestrial subsurface.</title>
        <authorList>
            <person name="Probst A.J."/>
            <person name="Ladd B."/>
            <person name="Jarett J.K."/>
            <person name="Geller-Mcgrath D.E."/>
            <person name="Sieber C.M.K."/>
            <person name="Emerson J.B."/>
            <person name="Anantharaman K."/>
            <person name="Thomas B.C."/>
            <person name="Malmstrom R."/>
            <person name="Stieglmeier M."/>
            <person name="Klingl A."/>
            <person name="Woyke T."/>
            <person name="Ryan C.M."/>
            <person name="Banfield J.F."/>
        </authorList>
    </citation>
    <scope>NUCLEOTIDE SEQUENCE [LARGE SCALE GENOMIC DNA]</scope>
</reference>
<evidence type="ECO:0008006" key="3">
    <source>
        <dbReference type="Google" id="ProtNLM"/>
    </source>
</evidence>
<evidence type="ECO:0000313" key="2">
    <source>
        <dbReference type="Proteomes" id="UP000228568"/>
    </source>
</evidence>
<gene>
    <name evidence="1" type="ORF">COX81_04165</name>
</gene>
<sequence length="97" mass="10819">MSFVPFEDALQENNNTSVKNDQVDSEVLDFATIVFVDLFGSGLGSQAKPLFLKNRTLTVSCSSPEIVQGIRDNQSTIVEKINEKLAKPEVDRIRYLV</sequence>
<organism evidence="1 2">
    <name type="scientific">Candidatus Magasanikbacteria bacterium CG_4_10_14_0_2_um_filter_37_12</name>
    <dbReference type="NCBI Taxonomy" id="1974637"/>
    <lineage>
        <taxon>Bacteria</taxon>
        <taxon>Candidatus Magasanikiibacteriota</taxon>
    </lineage>
</organism>
<dbReference type="Proteomes" id="UP000228568">
    <property type="component" value="Unassembled WGS sequence"/>
</dbReference>
<dbReference type="Pfam" id="PF05258">
    <property type="entry name" value="DciA"/>
    <property type="match status" value="1"/>
</dbReference>
<evidence type="ECO:0000313" key="1">
    <source>
        <dbReference type="EMBL" id="PIZ94216.1"/>
    </source>
</evidence>
<protein>
    <recommendedName>
        <fullName evidence="3">DUF721 domain-containing protein</fullName>
    </recommendedName>
</protein>
<dbReference type="InterPro" id="IPR007922">
    <property type="entry name" value="DciA-like"/>
</dbReference>
<accession>A0A2M7V6B9</accession>
<dbReference type="EMBL" id="PFPK01000048">
    <property type="protein sequence ID" value="PIZ94216.1"/>
    <property type="molecule type" value="Genomic_DNA"/>
</dbReference>
<name>A0A2M7V6B9_9BACT</name>
<dbReference type="AlphaFoldDB" id="A0A2M7V6B9"/>